<evidence type="ECO:0000256" key="1">
    <source>
        <dbReference type="SAM" id="Phobius"/>
    </source>
</evidence>
<feature type="transmembrane region" description="Helical" evidence="1">
    <location>
        <begin position="195"/>
        <end position="213"/>
    </location>
</feature>
<feature type="transmembrane region" description="Helical" evidence="1">
    <location>
        <begin position="280"/>
        <end position="298"/>
    </location>
</feature>
<name>R4YXC4_9ACTN</name>
<keyword evidence="1" id="KW-0812">Transmembrane</keyword>
<feature type="transmembrane region" description="Helical" evidence="1">
    <location>
        <begin position="329"/>
        <end position="347"/>
    </location>
</feature>
<feature type="transmembrane region" description="Helical" evidence="1">
    <location>
        <begin position="305"/>
        <end position="323"/>
    </location>
</feature>
<feature type="transmembrane region" description="Helical" evidence="1">
    <location>
        <begin position="165"/>
        <end position="189"/>
    </location>
</feature>
<keyword evidence="3" id="KW-1185">Reference proteome</keyword>
<dbReference type="eggNOG" id="ENOG502ZP1E">
    <property type="taxonomic scope" value="Bacteria"/>
</dbReference>
<dbReference type="AlphaFoldDB" id="R4YXC4"/>
<feature type="transmembrane region" description="Helical" evidence="1">
    <location>
        <begin position="46"/>
        <end position="65"/>
    </location>
</feature>
<dbReference type="HOGENOM" id="CLU_693863_0_0_11"/>
<dbReference type="RefSeq" id="WP_012224542.1">
    <property type="nucleotide sequence ID" value="NZ_HG422565.1"/>
</dbReference>
<accession>R4YXC4</accession>
<proteinExistence type="predicted"/>
<keyword evidence="1" id="KW-1133">Transmembrane helix</keyword>
<feature type="transmembrane region" description="Helical" evidence="1">
    <location>
        <begin position="112"/>
        <end position="131"/>
    </location>
</feature>
<keyword evidence="1" id="KW-0472">Membrane</keyword>
<organism evidence="2 3">
    <name type="scientific">Candidatus Neomicrothrix parvicella RN1</name>
    <dbReference type="NCBI Taxonomy" id="1229780"/>
    <lineage>
        <taxon>Bacteria</taxon>
        <taxon>Bacillati</taxon>
        <taxon>Actinomycetota</taxon>
        <taxon>Acidimicrobiia</taxon>
        <taxon>Acidimicrobiales</taxon>
        <taxon>Microthrixaceae</taxon>
        <taxon>Candidatus Neomicrothrix</taxon>
    </lineage>
</organism>
<reference evidence="2 3" key="1">
    <citation type="journal article" date="2013" name="ISME J.">
        <title>Metabolic model for the filamentous 'Candidatus Microthrix parvicella' based on genomic and metagenomic analyses.</title>
        <authorList>
            <person name="Jon McIlroy S."/>
            <person name="Kristiansen R."/>
            <person name="Albertsen M."/>
            <person name="Michael Karst S."/>
            <person name="Rossetti S."/>
            <person name="Lund Nielsen J."/>
            <person name="Tandoi V."/>
            <person name="James Seviour R."/>
            <person name="Nielsen P.H."/>
        </authorList>
    </citation>
    <scope>NUCLEOTIDE SEQUENCE [LARGE SCALE GENOMIC DNA]</scope>
    <source>
        <strain evidence="2 3">RN1</strain>
    </source>
</reference>
<protein>
    <submittedName>
        <fullName evidence="2">Putative ammonia permease like protein</fullName>
    </submittedName>
</protein>
<comment type="caution">
    <text evidence="2">The sequence shown here is derived from an EMBL/GenBank/DDBJ whole genome shotgun (WGS) entry which is preliminary data.</text>
</comment>
<feature type="transmembrane region" description="Helical" evidence="1">
    <location>
        <begin position="225"/>
        <end position="247"/>
    </location>
</feature>
<dbReference type="Proteomes" id="UP000018291">
    <property type="component" value="Unassembled WGS sequence"/>
</dbReference>
<evidence type="ECO:0000313" key="2">
    <source>
        <dbReference type="EMBL" id="CCM62823.1"/>
    </source>
</evidence>
<sequence length="397" mass="42971">MSHPQISQRATHDARSPGYNPIQSWKFKAVHLPPTLNPLDRFRSWLFVRSGTAPFLLTVAFFFFLRVGFSGNNAVPVGVVKTFPTPTTGSFSWSIISPAIGRVLGITTKAQWLALHGVLLLLVFAAVVLLLRQKLTQRSWRVALTWLSLSSAPAANLQWIGLYDLWMLLGGALLGLGSGLPTAVVGGLVLGASNAEQGVVALLSLGFVLLAKLRGEGRQSEWKMMVLRLSAALFGLVVARIAISLWFTASGVEVTTRSGIFLGVLSDSLRNNITMGTTGIFGWFGLAWIAVILCLWGIRQDRLGVGLVSIGLIGLPALVTITTLDGTRVFASISWPALLAMIVWRVTAEEALPRNEQLLDQTASTALLASPIAPSIVTHPRNYLQTPWSYVTGRFFS</sequence>
<gene>
    <name evidence="2" type="ORF">BN381_130381</name>
</gene>
<dbReference type="EMBL" id="CANL01000005">
    <property type="protein sequence ID" value="CCM62823.1"/>
    <property type="molecule type" value="Genomic_DNA"/>
</dbReference>
<evidence type="ECO:0000313" key="3">
    <source>
        <dbReference type="Proteomes" id="UP000018291"/>
    </source>
</evidence>